<dbReference type="InterPro" id="IPR001245">
    <property type="entry name" value="Ser-Thr/Tyr_kinase_cat_dom"/>
</dbReference>
<dbReference type="GO" id="GO:0007399">
    <property type="term" value="P:nervous system development"/>
    <property type="evidence" value="ECO:0007669"/>
    <property type="project" value="TreeGrafter"/>
</dbReference>
<dbReference type="GO" id="GO:0043235">
    <property type="term" value="C:receptor complex"/>
    <property type="evidence" value="ECO:0007669"/>
    <property type="project" value="TreeGrafter"/>
</dbReference>
<dbReference type="InterPro" id="IPR011009">
    <property type="entry name" value="Kinase-like_dom_sf"/>
</dbReference>
<dbReference type="GO" id="GO:0005886">
    <property type="term" value="C:plasma membrane"/>
    <property type="evidence" value="ECO:0007669"/>
    <property type="project" value="TreeGrafter"/>
</dbReference>
<dbReference type="GO" id="GO:0016477">
    <property type="term" value="P:cell migration"/>
    <property type="evidence" value="ECO:0007669"/>
    <property type="project" value="TreeGrafter"/>
</dbReference>
<dbReference type="GO" id="GO:0007169">
    <property type="term" value="P:cell surface receptor protein tyrosine kinase signaling pathway"/>
    <property type="evidence" value="ECO:0007669"/>
    <property type="project" value="TreeGrafter"/>
</dbReference>
<dbReference type="PANTHER" id="PTHR24416:SF564">
    <property type="entry name" value="MACROPHAGE-STIMULATING PROTEIN RECEPTOR"/>
    <property type="match status" value="1"/>
</dbReference>
<dbReference type="EMBL" id="CACRXK020022843">
    <property type="protein sequence ID" value="CAB4037214.1"/>
    <property type="molecule type" value="Genomic_DNA"/>
</dbReference>
<dbReference type="OrthoDB" id="3256376at2759"/>
<proteinExistence type="predicted"/>
<dbReference type="Gene3D" id="1.10.510.10">
    <property type="entry name" value="Transferase(Phosphotransferase) domain 1"/>
    <property type="match status" value="1"/>
</dbReference>
<feature type="domain" description="Serine-threonine/tyrosine-protein kinase catalytic" evidence="1">
    <location>
        <begin position="18"/>
        <end position="74"/>
    </location>
</feature>
<dbReference type="GO" id="GO:0004714">
    <property type="term" value="F:transmembrane receptor protein tyrosine kinase activity"/>
    <property type="evidence" value="ECO:0007669"/>
    <property type="project" value="TreeGrafter"/>
</dbReference>
<accession>A0A7D9LQW1</accession>
<dbReference type="SUPFAM" id="SSF56112">
    <property type="entry name" value="Protein kinase-like (PK-like)"/>
    <property type="match status" value="1"/>
</dbReference>
<dbReference type="Proteomes" id="UP001152795">
    <property type="component" value="Unassembled WGS sequence"/>
</dbReference>
<reference evidence="2" key="1">
    <citation type="submission" date="2020-04" db="EMBL/GenBank/DDBJ databases">
        <authorList>
            <person name="Alioto T."/>
            <person name="Alioto T."/>
            <person name="Gomez Garrido J."/>
        </authorList>
    </citation>
    <scope>NUCLEOTIDE SEQUENCE</scope>
    <source>
        <strain evidence="2">A484AB</strain>
    </source>
</reference>
<dbReference type="Pfam" id="PF07714">
    <property type="entry name" value="PK_Tyr_Ser-Thr"/>
    <property type="match status" value="1"/>
</dbReference>
<name>A0A7D9LQW1_PARCT</name>
<organism evidence="2 3">
    <name type="scientific">Paramuricea clavata</name>
    <name type="common">Red gorgonian</name>
    <name type="synonym">Violescent sea-whip</name>
    <dbReference type="NCBI Taxonomy" id="317549"/>
    <lineage>
        <taxon>Eukaryota</taxon>
        <taxon>Metazoa</taxon>
        <taxon>Cnidaria</taxon>
        <taxon>Anthozoa</taxon>
        <taxon>Octocorallia</taxon>
        <taxon>Malacalcyonacea</taxon>
        <taxon>Plexauridae</taxon>
        <taxon>Paramuricea</taxon>
    </lineage>
</organism>
<protein>
    <submittedName>
        <fullName evidence="2">Proto-oncogene tyrosine- kinase receptor Ret</fullName>
    </submittedName>
</protein>
<gene>
    <name evidence="2" type="ORF">PACLA_8A066800</name>
</gene>
<dbReference type="PANTHER" id="PTHR24416">
    <property type="entry name" value="TYROSINE-PROTEIN KINASE RECEPTOR"/>
    <property type="match status" value="1"/>
</dbReference>
<dbReference type="AlphaFoldDB" id="A0A7D9LQW1"/>
<comment type="caution">
    <text evidence="2">The sequence shown here is derived from an EMBL/GenBank/DDBJ whole genome shotgun (WGS) entry which is preliminary data.</text>
</comment>
<keyword evidence="2" id="KW-0675">Receptor</keyword>
<evidence type="ECO:0000313" key="2">
    <source>
        <dbReference type="EMBL" id="CAB4037214.1"/>
    </source>
</evidence>
<evidence type="ECO:0000313" key="3">
    <source>
        <dbReference type="Proteomes" id="UP001152795"/>
    </source>
</evidence>
<keyword evidence="2" id="KW-0808">Transferase</keyword>
<keyword evidence="2" id="KW-0418">Kinase</keyword>
<sequence length="81" mass="9838">MFTLLDKELNESDDEMSHFPYHQYMSKEKILSYLQQGKRLGQPKSCSDWLYEIMLQCWAFNIQDRLKCQDIEDRIKEKICL</sequence>
<keyword evidence="3" id="KW-1185">Reference proteome</keyword>
<evidence type="ECO:0000259" key="1">
    <source>
        <dbReference type="Pfam" id="PF07714"/>
    </source>
</evidence>
<dbReference type="InterPro" id="IPR050122">
    <property type="entry name" value="RTK"/>
</dbReference>